<feature type="non-terminal residue" evidence="2">
    <location>
        <position position="1"/>
    </location>
</feature>
<organism evidence="2 3">
    <name type="scientific">Genlisea aurea</name>
    <dbReference type="NCBI Taxonomy" id="192259"/>
    <lineage>
        <taxon>Eukaryota</taxon>
        <taxon>Viridiplantae</taxon>
        <taxon>Streptophyta</taxon>
        <taxon>Embryophyta</taxon>
        <taxon>Tracheophyta</taxon>
        <taxon>Spermatophyta</taxon>
        <taxon>Magnoliopsida</taxon>
        <taxon>eudicotyledons</taxon>
        <taxon>Gunneridae</taxon>
        <taxon>Pentapetalae</taxon>
        <taxon>asterids</taxon>
        <taxon>lamiids</taxon>
        <taxon>Lamiales</taxon>
        <taxon>Lentibulariaceae</taxon>
        <taxon>Genlisea</taxon>
    </lineage>
</organism>
<dbReference type="Pfam" id="PF00561">
    <property type="entry name" value="Abhydrolase_1"/>
    <property type="match status" value="1"/>
</dbReference>
<dbReference type="EMBL" id="AUSU01007609">
    <property type="protein sequence ID" value="EPS60389.1"/>
    <property type="molecule type" value="Genomic_DNA"/>
</dbReference>
<dbReference type="InterPro" id="IPR029058">
    <property type="entry name" value="AB_hydrolase_fold"/>
</dbReference>
<dbReference type="InterPro" id="IPR000073">
    <property type="entry name" value="AB_hydrolase_1"/>
</dbReference>
<evidence type="ECO:0000259" key="1">
    <source>
        <dbReference type="Pfam" id="PF00561"/>
    </source>
</evidence>
<sequence>KMSKFLSPTALRNWWLKASFYSLGLRSVVKDIGDGTVMNCWLPREPDPDLPNLFLIHGFGSNSLWQFHATVRLLIDRFNIYLPDLIFFGESTSARPDRSIAFQAESVKRLAELNSVDKMVVLGLSYGGFVAYSLAAQFPECVERVVICCAGLCLKEGDLEKGLFPAADVDQTAALLLPQTADELRDLFCYIFVKPLRGLPSWLLQDFIREMLSSNAKQKKELIQAIFDNQRLTILPKISQPTLIVWGDQDRIFPVELAHRLKRHLGDNSELVMIKDAGHSFIHEKPAQFHDHLKAFLSNRL</sequence>
<comment type="caution">
    <text evidence="2">The sequence shown here is derived from an EMBL/GenBank/DDBJ whole genome shotgun (WGS) entry which is preliminary data.</text>
</comment>
<reference evidence="2 3" key="1">
    <citation type="journal article" date="2013" name="BMC Genomics">
        <title>The miniature genome of a carnivorous plant Genlisea aurea contains a low number of genes and short non-coding sequences.</title>
        <authorList>
            <person name="Leushkin E.V."/>
            <person name="Sutormin R.A."/>
            <person name="Nabieva E.R."/>
            <person name="Penin A.A."/>
            <person name="Kondrashov A.S."/>
            <person name="Logacheva M.D."/>
        </authorList>
    </citation>
    <scope>NUCLEOTIDE SEQUENCE [LARGE SCALE GENOMIC DNA]</scope>
</reference>
<dbReference type="PANTHER" id="PTHR43139">
    <property type="entry name" value="SI:DKEY-122A22.2"/>
    <property type="match status" value="1"/>
</dbReference>
<dbReference type="InterPro" id="IPR052370">
    <property type="entry name" value="Meta-cleavage_hydrolase"/>
</dbReference>
<name>S8C152_9LAMI</name>
<dbReference type="PANTHER" id="PTHR43139:SF59">
    <property type="entry name" value="ALPHA_BETA-HYDROLASES SUPERFAMILY PROTEIN"/>
    <property type="match status" value="1"/>
</dbReference>
<dbReference type="Proteomes" id="UP000015453">
    <property type="component" value="Unassembled WGS sequence"/>
</dbReference>
<dbReference type="GO" id="GO:0016787">
    <property type="term" value="F:hydrolase activity"/>
    <property type="evidence" value="ECO:0007669"/>
    <property type="project" value="UniProtKB-ARBA"/>
</dbReference>
<feature type="domain" description="AB hydrolase-1" evidence="1">
    <location>
        <begin position="51"/>
        <end position="286"/>
    </location>
</feature>
<protein>
    <recommendedName>
        <fullName evidence="1">AB hydrolase-1 domain-containing protein</fullName>
    </recommendedName>
</protein>
<dbReference type="Gene3D" id="3.40.50.1820">
    <property type="entry name" value="alpha/beta hydrolase"/>
    <property type="match status" value="1"/>
</dbReference>
<proteinExistence type="predicted"/>
<keyword evidence="3" id="KW-1185">Reference proteome</keyword>
<evidence type="ECO:0000313" key="2">
    <source>
        <dbReference type="EMBL" id="EPS60389.1"/>
    </source>
</evidence>
<dbReference type="OrthoDB" id="6431331at2759"/>
<dbReference type="PRINTS" id="PR00111">
    <property type="entry name" value="ABHYDROLASE"/>
</dbReference>
<accession>S8C152</accession>
<dbReference type="SUPFAM" id="SSF53474">
    <property type="entry name" value="alpha/beta-Hydrolases"/>
    <property type="match status" value="1"/>
</dbReference>
<evidence type="ECO:0000313" key="3">
    <source>
        <dbReference type="Proteomes" id="UP000015453"/>
    </source>
</evidence>
<feature type="non-terminal residue" evidence="2">
    <location>
        <position position="301"/>
    </location>
</feature>
<gene>
    <name evidence="2" type="ORF">M569_14412</name>
</gene>
<dbReference type="AlphaFoldDB" id="S8C152"/>